<accession>A0A6L3ZJH2</accession>
<keyword evidence="3" id="KW-0032">Aminotransferase</keyword>
<dbReference type="InterPro" id="IPR015422">
    <property type="entry name" value="PyrdxlP-dep_Trfase_small"/>
</dbReference>
<dbReference type="Gene3D" id="3.90.1150.10">
    <property type="entry name" value="Aspartate Aminotransferase, domain 1"/>
    <property type="match status" value="1"/>
</dbReference>
<reference evidence="3 4" key="1">
    <citation type="submission" date="2019-10" db="EMBL/GenBank/DDBJ databases">
        <title>Genome sequence of Phaeocystidibacter marisrubri JCM30614 (type strain).</title>
        <authorList>
            <person name="Bowman J.P."/>
        </authorList>
    </citation>
    <scope>NUCLEOTIDE SEQUENCE [LARGE SCALE GENOMIC DNA]</scope>
    <source>
        <strain evidence="3 4">JCM 30614</strain>
    </source>
</reference>
<dbReference type="AlphaFoldDB" id="A0A6L3ZJH2"/>
<evidence type="ECO:0000259" key="2">
    <source>
        <dbReference type="Pfam" id="PF00266"/>
    </source>
</evidence>
<keyword evidence="3" id="KW-0808">Transferase</keyword>
<evidence type="ECO:0000313" key="3">
    <source>
        <dbReference type="EMBL" id="KAB2817977.1"/>
    </source>
</evidence>
<dbReference type="OrthoDB" id="9804366at2"/>
<name>A0A6L3ZJH2_9FLAO</name>
<gene>
    <name evidence="3" type="ORF">F8C82_06115</name>
</gene>
<dbReference type="PANTHER" id="PTHR43586">
    <property type="entry name" value="CYSTEINE DESULFURASE"/>
    <property type="match status" value="1"/>
</dbReference>
<comment type="caution">
    <text evidence="3">The sequence shown here is derived from an EMBL/GenBank/DDBJ whole genome shotgun (WGS) entry which is preliminary data.</text>
</comment>
<dbReference type="SUPFAM" id="SSF53383">
    <property type="entry name" value="PLP-dependent transferases"/>
    <property type="match status" value="1"/>
</dbReference>
<keyword evidence="1" id="KW-0663">Pyridoxal phosphate</keyword>
<dbReference type="InterPro" id="IPR015421">
    <property type="entry name" value="PyrdxlP-dep_Trfase_major"/>
</dbReference>
<evidence type="ECO:0000256" key="1">
    <source>
        <dbReference type="ARBA" id="ARBA00022898"/>
    </source>
</evidence>
<dbReference type="Proteomes" id="UP000484164">
    <property type="component" value="Unassembled WGS sequence"/>
</dbReference>
<dbReference type="InterPro" id="IPR015424">
    <property type="entry name" value="PyrdxlP-dep_Trfase"/>
</dbReference>
<dbReference type="InterPro" id="IPR000192">
    <property type="entry name" value="Aminotrans_V_dom"/>
</dbReference>
<dbReference type="Pfam" id="PF00266">
    <property type="entry name" value="Aminotran_5"/>
    <property type="match status" value="1"/>
</dbReference>
<evidence type="ECO:0000313" key="4">
    <source>
        <dbReference type="Proteomes" id="UP000484164"/>
    </source>
</evidence>
<organism evidence="3 4">
    <name type="scientific">Phaeocystidibacter marisrubri</name>
    <dbReference type="NCBI Taxonomy" id="1577780"/>
    <lineage>
        <taxon>Bacteria</taxon>
        <taxon>Pseudomonadati</taxon>
        <taxon>Bacteroidota</taxon>
        <taxon>Flavobacteriia</taxon>
        <taxon>Flavobacteriales</taxon>
        <taxon>Phaeocystidibacteraceae</taxon>
        <taxon>Phaeocystidibacter</taxon>
    </lineage>
</organism>
<feature type="domain" description="Aminotransferase class V" evidence="2">
    <location>
        <begin position="55"/>
        <end position="448"/>
    </location>
</feature>
<protein>
    <submittedName>
        <fullName evidence="3">Aminotransferase class V-fold PLP-dependent enzyme</fullName>
    </submittedName>
</protein>
<dbReference type="Gene3D" id="3.40.640.10">
    <property type="entry name" value="Type I PLP-dependent aspartate aminotransferase-like (Major domain)"/>
    <property type="match status" value="1"/>
</dbReference>
<keyword evidence="4" id="KW-1185">Reference proteome</keyword>
<dbReference type="GO" id="GO:0008483">
    <property type="term" value="F:transaminase activity"/>
    <property type="evidence" value="ECO:0007669"/>
    <property type="project" value="UniProtKB-KW"/>
</dbReference>
<dbReference type="PANTHER" id="PTHR43586:SF8">
    <property type="entry name" value="CYSTEINE DESULFURASE 1, CHLOROPLASTIC"/>
    <property type="match status" value="1"/>
</dbReference>
<proteinExistence type="predicted"/>
<dbReference type="EMBL" id="WBVQ01000001">
    <property type="protein sequence ID" value="KAB2817977.1"/>
    <property type="molecule type" value="Genomic_DNA"/>
</dbReference>
<sequence>METVPMTTSTLEKHFAKFRENTLGSELSIEGPHGSKPLIYADWIASGRMYGPIEDKMREMGAFVANTHTETSYTGSSMTLAYAKARQIIKNHVNASKDDVLLCVGTGMTGAVLKFQRILGLKPGEKFMNRIELTEDEKPVVFLTHMEHHSNQVSWLETIADVVVVPCTNEGLICMDSWKKTLEDYAHRSWKIASITGASNVTGIETPYHEIAKLMHRHNGWCFVDFACSAPYVEMDMHPEDPEARLDAIFFSPHKFLGGPGSAGIVVFHNSLYKNKQPDHPGGGTVTYTNPWGEHLYIEDIEAREDGGTPGFLQTIRAALAVELKEQMGIENMMTREHEIIEYAMNRLGKHPRIQLLAGQHIERLGAVSLVIEGMHYNLAVRLLNDHFGVQTRGGCSCAGTYGHYLLNVDMETSHSIKEEILSGDISHRPGWVRVSFHPSMTNQDVEYICTAIEEVADKGDEWAKEYEYHPAHNEYVHKSYEYDVNDRVNQWFNL</sequence>